<evidence type="ECO:0000313" key="2">
    <source>
        <dbReference type="Proteomes" id="UP000095287"/>
    </source>
</evidence>
<sequence>MLPHSPGDHSGSHFPECRQLRRSPAGAFLGRRMGRQTDPPALEGDGELESATAGVVLGRHSHVESESGGAERTSEDTLRRRPNRMSSPG</sequence>
<feature type="compositionally biased region" description="Basic and acidic residues" evidence="1">
    <location>
        <begin position="1"/>
        <end position="19"/>
    </location>
</feature>
<dbReference type="AlphaFoldDB" id="A0A1I7Z5J3"/>
<reference evidence="3" key="1">
    <citation type="submission" date="2016-11" db="UniProtKB">
        <authorList>
            <consortium name="WormBaseParasite"/>
        </authorList>
    </citation>
    <scope>IDENTIFICATION</scope>
</reference>
<accession>A0A1I7Z5J3</accession>
<evidence type="ECO:0000313" key="3">
    <source>
        <dbReference type="WBParaSite" id="L893_g23137.t1"/>
    </source>
</evidence>
<keyword evidence="2" id="KW-1185">Reference proteome</keyword>
<feature type="region of interest" description="Disordered" evidence="1">
    <location>
        <begin position="1"/>
        <end position="89"/>
    </location>
</feature>
<proteinExistence type="predicted"/>
<name>A0A1I7Z5J3_9BILA</name>
<dbReference type="Proteomes" id="UP000095287">
    <property type="component" value="Unplaced"/>
</dbReference>
<dbReference type="WBParaSite" id="L893_g23137.t1">
    <property type="protein sequence ID" value="L893_g23137.t1"/>
    <property type="gene ID" value="L893_g23137"/>
</dbReference>
<organism evidence="2 3">
    <name type="scientific">Steinernema glaseri</name>
    <dbReference type="NCBI Taxonomy" id="37863"/>
    <lineage>
        <taxon>Eukaryota</taxon>
        <taxon>Metazoa</taxon>
        <taxon>Ecdysozoa</taxon>
        <taxon>Nematoda</taxon>
        <taxon>Chromadorea</taxon>
        <taxon>Rhabditida</taxon>
        <taxon>Tylenchina</taxon>
        <taxon>Panagrolaimomorpha</taxon>
        <taxon>Strongyloidoidea</taxon>
        <taxon>Steinernematidae</taxon>
        <taxon>Steinernema</taxon>
    </lineage>
</organism>
<evidence type="ECO:0000256" key="1">
    <source>
        <dbReference type="SAM" id="MobiDB-lite"/>
    </source>
</evidence>
<protein>
    <submittedName>
        <fullName evidence="3">Uncharacterized protein</fullName>
    </submittedName>
</protein>